<sequence>MCNILFFQLFNNSCNHTSTCIYIYI</sequence>
<evidence type="ECO:0000313" key="2">
    <source>
        <dbReference type="WBParaSite" id="Hba_06959"/>
    </source>
</evidence>
<organism evidence="1 2">
    <name type="scientific">Heterorhabditis bacteriophora</name>
    <name type="common">Entomopathogenic nematode worm</name>
    <dbReference type="NCBI Taxonomy" id="37862"/>
    <lineage>
        <taxon>Eukaryota</taxon>
        <taxon>Metazoa</taxon>
        <taxon>Ecdysozoa</taxon>
        <taxon>Nematoda</taxon>
        <taxon>Chromadorea</taxon>
        <taxon>Rhabditida</taxon>
        <taxon>Rhabditina</taxon>
        <taxon>Rhabditomorpha</taxon>
        <taxon>Strongyloidea</taxon>
        <taxon>Heterorhabditidae</taxon>
        <taxon>Heterorhabditis</taxon>
    </lineage>
</organism>
<proteinExistence type="predicted"/>
<dbReference type="Proteomes" id="UP000095283">
    <property type="component" value="Unplaced"/>
</dbReference>
<accession>A0A1I7WP80</accession>
<keyword evidence="1" id="KW-1185">Reference proteome</keyword>
<name>A0A1I7WP80_HETBA</name>
<dbReference type="WBParaSite" id="Hba_06959">
    <property type="protein sequence ID" value="Hba_06959"/>
    <property type="gene ID" value="Hba_06959"/>
</dbReference>
<protein>
    <submittedName>
        <fullName evidence="2">Uncharacterized protein</fullName>
    </submittedName>
</protein>
<dbReference type="AlphaFoldDB" id="A0A1I7WP80"/>
<evidence type="ECO:0000313" key="1">
    <source>
        <dbReference type="Proteomes" id="UP000095283"/>
    </source>
</evidence>
<reference evidence="2" key="1">
    <citation type="submission" date="2016-11" db="UniProtKB">
        <authorList>
            <consortium name="WormBaseParasite"/>
        </authorList>
    </citation>
    <scope>IDENTIFICATION</scope>
</reference>